<dbReference type="InterPro" id="IPR050962">
    <property type="entry name" value="Phosphate-bind_PstS"/>
</dbReference>
<proteinExistence type="inferred from homology"/>
<keyword evidence="3 4" id="KW-0592">Phosphate transport</keyword>
<sequence length="417" mass="45291">MRRQITSILMIATLVAIVPPLNANADAMPDPPADNLEFNLTGAGATFPFPLIDLWRVEYNNVYNNVNLNYQSIGSGGGIKQHLEKTVNFAASDKPMSEKERDLAPGTLHIPESIGGVVLVYNIPEVPNKGMKLTANVVAKIFLGEITKWNDPAIVAENPELNLPDEDIVTAHRSDGSGTTFIFTDYLSVVSPTWDEQIGAGKSVPWPSGLAAAGNEGVAGIVKSTEYSIGYIELAYAFQTGMSFAFIENADKTAFIEPTLDSISAASSGVADSLPAAEDSWVGVSLVNAPGPDSYPLASFTYLLVYDDLKPVTDNKEQAKTVIHLIYWMITDGQEYSSSLLYVPLADKVVELGKQGLSQVTYDGEVLWNYESSADSGALEIPQWIRDNAKWWSEGLITDQDYINGLQFLIKEGILKV</sequence>
<dbReference type="PANTHER" id="PTHR42996">
    <property type="entry name" value="PHOSPHATE-BINDING PROTEIN PSTS"/>
    <property type="match status" value="1"/>
</dbReference>
<dbReference type="GO" id="GO:0035435">
    <property type="term" value="P:phosphate ion transmembrane transport"/>
    <property type="evidence" value="ECO:0007669"/>
    <property type="project" value="InterPro"/>
</dbReference>
<dbReference type="PATRIC" id="fig|1502292.3.peg.231"/>
<dbReference type="PANTHER" id="PTHR42996:SF1">
    <property type="entry name" value="PHOSPHATE-BINDING PROTEIN PSTS"/>
    <property type="match status" value="1"/>
</dbReference>
<dbReference type="EMBL" id="JNVL01000003">
    <property type="protein sequence ID" value="KER06932.1"/>
    <property type="molecule type" value="Genomic_DNA"/>
</dbReference>
<evidence type="ECO:0000313" key="7">
    <source>
        <dbReference type="Proteomes" id="UP000028027"/>
    </source>
</evidence>
<organism evidence="6 7">
    <name type="scientific">Marine Group I thaumarchaeote SCGC AAA799-E16</name>
    <dbReference type="NCBI Taxonomy" id="1502292"/>
    <lineage>
        <taxon>Archaea</taxon>
        <taxon>Nitrososphaerota</taxon>
        <taxon>Marine Group I</taxon>
    </lineage>
</organism>
<dbReference type="Pfam" id="PF12849">
    <property type="entry name" value="PBP_like_2"/>
    <property type="match status" value="1"/>
</dbReference>
<dbReference type="AlphaFoldDB" id="A0A081S7M9"/>
<dbReference type="SUPFAM" id="SSF53850">
    <property type="entry name" value="Periplasmic binding protein-like II"/>
    <property type="match status" value="1"/>
</dbReference>
<feature type="domain" description="PBP" evidence="5">
    <location>
        <begin position="39"/>
        <end position="329"/>
    </location>
</feature>
<reference evidence="6 7" key="1">
    <citation type="submission" date="2014-06" db="EMBL/GenBank/DDBJ databases">
        <authorList>
            <person name="Ngugi D.K."/>
            <person name="Blom J."/>
            <person name="Alam I."/>
            <person name="Rashid M."/>
            <person name="Ba Alawi W."/>
            <person name="Zhang G."/>
            <person name="Hikmawan T."/>
            <person name="Guan Y."/>
            <person name="Antunes A."/>
            <person name="Siam R."/>
            <person name="Eldorry H."/>
            <person name="Bajic V."/>
            <person name="Stingl U."/>
        </authorList>
    </citation>
    <scope>NUCLEOTIDE SEQUENCE [LARGE SCALE GENOMIC DNA]</scope>
    <source>
        <strain evidence="6">SCGC AAA799-E16</strain>
    </source>
</reference>
<dbReference type="Proteomes" id="UP000028027">
    <property type="component" value="Unassembled WGS sequence"/>
</dbReference>
<dbReference type="CDD" id="cd13565">
    <property type="entry name" value="PBP2_PstS"/>
    <property type="match status" value="1"/>
</dbReference>
<comment type="caution">
    <text evidence="6">The sequence shown here is derived from an EMBL/GenBank/DDBJ whole genome shotgun (WGS) entry which is preliminary data.</text>
</comment>
<keyword evidence="2 4" id="KW-0813">Transport</keyword>
<dbReference type="GO" id="GO:0042301">
    <property type="term" value="F:phosphate ion binding"/>
    <property type="evidence" value="ECO:0007669"/>
    <property type="project" value="InterPro"/>
</dbReference>
<name>A0A081S7M9_9ARCH</name>
<dbReference type="Gene3D" id="3.40.190.10">
    <property type="entry name" value="Periplasmic binding protein-like II"/>
    <property type="match status" value="2"/>
</dbReference>
<dbReference type="NCBIfam" id="TIGR00975">
    <property type="entry name" value="3a0107s03"/>
    <property type="match status" value="1"/>
</dbReference>
<gene>
    <name evidence="6" type="primary">pstS</name>
    <name evidence="6" type="ORF">AAA799E16_00278</name>
</gene>
<dbReference type="PIRSF" id="PIRSF002756">
    <property type="entry name" value="PstS"/>
    <property type="match status" value="1"/>
</dbReference>
<protein>
    <recommendedName>
        <fullName evidence="4">Phosphate-binding protein</fullName>
    </recommendedName>
</protein>
<comment type="similarity">
    <text evidence="1 4">Belongs to the PstS family.</text>
</comment>
<evidence type="ECO:0000259" key="5">
    <source>
        <dbReference type="Pfam" id="PF12849"/>
    </source>
</evidence>
<evidence type="ECO:0000256" key="2">
    <source>
        <dbReference type="ARBA" id="ARBA00022448"/>
    </source>
</evidence>
<evidence type="ECO:0000256" key="4">
    <source>
        <dbReference type="PIRNR" id="PIRNR002756"/>
    </source>
</evidence>
<evidence type="ECO:0000256" key="1">
    <source>
        <dbReference type="ARBA" id="ARBA00008725"/>
    </source>
</evidence>
<accession>A0A081S7M9</accession>
<evidence type="ECO:0000256" key="3">
    <source>
        <dbReference type="ARBA" id="ARBA00022592"/>
    </source>
</evidence>
<dbReference type="GO" id="GO:0043190">
    <property type="term" value="C:ATP-binding cassette (ABC) transporter complex"/>
    <property type="evidence" value="ECO:0007669"/>
    <property type="project" value="InterPro"/>
</dbReference>
<dbReference type="InterPro" id="IPR024370">
    <property type="entry name" value="PBP_domain"/>
</dbReference>
<keyword evidence="7" id="KW-1185">Reference proteome</keyword>
<evidence type="ECO:0000313" key="6">
    <source>
        <dbReference type="EMBL" id="KER06932.1"/>
    </source>
</evidence>
<dbReference type="InterPro" id="IPR005673">
    <property type="entry name" value="ABC_phos-bd_PstS"/>
</dbReference>